<reference evidence="2" key="2">
    <citation type="submission" date="2023-01" db="EMBL/GenBank/DDBJ databases">
        <title>Draft genome sequence of Agaribacter marinus strain NBRC 110023.</title>
        <authorList>
            <person name="Sun Q."/>
            <person name="Mori K."/>
        </authorList>
    </citation>
    <scope>NUCLEOTIDE SEQUENCE</scope>
    <source>
        <strain evidence="2">NBRC 110023</strain>
    </source>
</reference>
<dbReference type="InterPro" id="IPR025920">
    <property type="entry name" value="Lipase_bact_N"/>
</dbReference>
<feature type="domain" description="Bacterial virulence factor lipase N-terminal" evidence="1">
    <location>
        <begin position="78"/>
        <end position="273"/>
    </location>
</feature>
<dbReference type="AlphaFoldDB" id="A0AA37SUV5"/>
<comment type="caution">
    <text evidence="2">The sequence shown here is derived from an EMBL/GenBank/DDBJ whole genome shotgun (WGS) entry which is preliminary data.</text>
</comment>
<evidence type="ECO:0000313" key="3">
    <source>
        <dbReference type="Proteomes" id="UP001156601"/>
    </source>
</evidence>
<evidence type="ECO:0000313" key="2">
    <source>
        <dbReference type="EMBL" id="GLR69612.1"/>
    </source>
</evidence>
<name>A0AA37SUV5_9ALTE</name>
<dbReference type="PROSITE" id="PS51257">
    <property type="entry name" value="PROKAR_LIPOPROTEIN"/>
    <property type="match status" value="1"/>
</dbReference>
<evidence type="ECO:0000259" key="1">
    <source>
        <dbReference type="Pfam" id="PF12262"/>
    </source>
</evidence>
<reference evidence="2" key="1">
    <citation type="journal article" date="2014" name="Int. J. Syst. Evol. Microbiol.">
        <title>Complete genome sequence of Corynebacterium casei LMG S-19264T (=DSM 44701T), isolated from a smear-ripened cheese.</title>
        <authorList>
            <consortium name="US DOE Joint Genome Institute (JGI-PGF)"/>
            <person name="Walter F."/>
            <person name="Albersmeier A."/>
            <person name="Kalinowski J."/>
            <person name="Ruckert C."/>
        </authorList>
    </citation>
    <scope>NUCLEOTIDE SEQUENCE</scope>
    <source>
        <strain evidence="2">NBRC 110023</strain>
    </source>
</reference>
<dbReference type="Pfam" id="PF12262">
    <property type="entry name" value="Lipase_bact_N"/>
    <property type="match status" value="1"/>
</dbReference>
<sequence>MRKLLLSTSILAAIGLVGCGGETIEDIRNDTPAQTPSSRIVFDPANGNLNIPNDLLMLPGDDGFFDFTLNIPVDDPSDFADPQNALNILDGWSTNAPFQININVPVGVSLDESTIAAGVKIYEATLGLDLNDPECAAVAIPSAGCKIGDELIFGQDFVATLADRDTINIVPLRPMKGGQGHMLVVTNALMDTARNPVLGSTTWDLVKQDISTHPLASPSQLQLQTLINAHINSLASVGLQREQISYAAAFTTQSTTNILATVKQLHIAPFATTQNPAALPAVVVGETSGNAMEQLGVVQQAAIDLAIEGAVATTPELAPLAPVVELSNFSSLTTCNGLLAAAGGQFTLATGQTFGAAADVGLNQLAQTISSTVLGQGAGALCAATVFDANISLPYYSAVPRADNPLAPLNEFWEAACDSGVVLQGAGSALATATPGPNDTFCQSVSLRDLRVNGVKVDPARNITKFNPVPMMKGSQQGLENLEVQVTVPNPVVASALGFNIEKPEAGWPVAILVHGITSRKEDMLSITGSLSLAGIATVAIDLPVHGSRGFDVNPLSPGKEITASRADGGTPLAFLNLSSLPTARDNVRQSVSDLLGLRLGLNALVDASGLDVVELNGSDVSLMGVSLGAITGGNFVAIANLPLSGPLAPLSGMFEIKAASLDAPGGGLATFLLQSPSFGPLITANILLGGSVEFQTFIASQFPDGPSDAELAQATTTFIANLTPEQSAVVNALLAQFTFAAQTVVDSGDPINYFGLLGQNTPVHMMTVVGDGGDNLPDQVIPVSTALPTSGQLPLAGIMNLQDVVSTIQSTEPVSGHVKFNSGAHASSINPASDPAVTLEMQLQVAGFLASGGRVIQVTNEGVVQN</sequence>
<dbReference type="InterPro" id="IPR029058">
    <property type="entry name" value="AB_hydrolase_fold"/>
</dbReference>
<dbReference type="InterPro" id="IPR020009">
    <property type="entry name" value="VolA/Pla-1/cef"/>
</dbReference>
<protein>
    <submittedName>
        <fullName evidence="2">Lipase</fullName>
    </submittedName>
</protein>
<gene>
    <name evidence="2" type="ORF">GCM10007852_05200</name>
</gene>
<dbReference type="EMBL" id="BSOT01000005">
    <property type="protein sequence ID" value="GLR69612.1"/>
    <property type="molecule type" value="Genomic_DNA"/>
</dbReference>
<keyword evidence="3" id="KW-1185">Reference proteome</keyword>
<dbReference type="NCBIfam" id="TIGR03502">
    <property type="entry name" value="lipase_Pla1_cef"/>
    <property type="match status" value="1"/>
</dbReference>
<dbReference type="Proteomes" id="UP001156601">
    <property type="component" value="Unassembled WGS sequence"/>
</dbReference>
<dbReference type="Gene3D" id="3.40.50.1820">
    <property type="entry name" value="alpha/beta hydrolase"/>
    <property type="match status" value="1"/>
</dbReference>
<organism evidence="2 3">
    <name type="scientific">Agaribacter marinus</name>
    <dbReference type="NCBI Taxonomy" id="1431249"/>
    <lineage>
        <taxon>Bacteria</taxon>
        <taxon>Pseudomonadati</taxon>
        <taxon>Pseudomonadota</taxon>
        <taxon>Gammaproteobacteria</taxon>
        <taxon>Alteromonadales</taxon>
        <taxon>Alteromonadaceae</taxon>
        <taxon>Agaribacter</taxon>
    </lineage>
</organism>
<proteinExistence type="predicted"/>
<dbReference type="RefSeq" id="WP_284215934.1">
    <property type="nucleotide sequence ID" value="NZ_BSOT01000005.1"/>
</dbReference>
<dbReference type="SUPFAM" id="SSF53474">
    <property type="entry name" value="alpha/beta-Hydrolases"/>
    <property type="match status" value="1"/>
</dbReference>
<accession>A0AA37SUV5</accession>